<organism evidence="1 2">
    <name type="scientific">Acanthoscelides obtectus</name>
    <name type="common">Bean weevil</name>
    <name type="synonym">Bruchus obtectus</name>
    <dbReference type="NCBI Taxonomy" id="200917"/>
    <lineage>
        <taxon>Eukaryota</taxon>
        <taxon>Metazoa</taxon>
        <taxon>Ecdysozoa</taxon>
        <taxon>Arthropoda</taxon>
        <taxon>Hexapoda</taxon>
        <taxon>Insecta</taxon>
        <taxon>Pterygota</taxon>
        <taxon>Neoptera</taxon>
        <taxon>Endopterygota</taxon>
        <taxon>Coleoptera</taxon>
        <taxon>Polyphaga</taxon>
        <taxon>Cucujiformia</taxon>
        <taxon>Chrysomeloidea</taxon>
        <taxon>Chrysomelidae</taxon>
        <taxon>Bruchinae</taxon>
        <taxon>Bruchini</taxon>
        <taxon>Acanthoscelides</taxon>
    </lineage>
</organism>
<evidence type="ECO:0000313" key="2">
    <source>
        <dbReference type="Proteomes" id="UP001152888"/>
    </source>
</evidence>
<keyword evidence="2" id="KW-1185">Reference proteome</keyword>
<name>A0A9P0KIM4_ACAOB</name>
<gene>
    <name evidence="1" type="ORF">ACAOBT_LOCUS10577</name>
</gene>
<dbReference type="AlphaFoldDB" id="A0A9P0KIM4"/>
<protein>
    <submittedName>
        <fullName evidence="1">Uncharacterized protein</fullName>
    </submittedName>
</protein>
<accession>A0A9P0KIM4</accession>
<dbReference type="EMBL" id="CAKOFQ010006810">
    <property type="protein sequence ID" value="CAH1973490.1"/>
    <property type="molecule type" value="Genomic_DNA"/>
</dbReference>
<sequence length="167" mass="18836">MLPNWKNSRTDSFKIKFNSAVREIVSDSSKWPEGTLIKNTSSFVHMRSEEHETADYRKSNDCADKLRIFNKNIQSDFNIDYSGNNISKRLLGDLLGSFELESHITEYTRIASTRYGISKLSIDYIITNCPEVVYSGQVCISAAIRLVLRCCARCVGPPFPAPPPPPL</sequence>
<evidence type="ECO:0000313" key="1">
    <source>
        <dbReference type="EMBL" id="CAH1973490.1"/>
    </source>
</evidence>
<reference evidence="1" key="1">
    <citation type="submission" date="2022-03" db="EMBL/GenBank/DDBJ databases">
        <authorList>
            <person name="Sayadi A."/>
        </authorList>
    </citation>
    <scope>NUCLEOTIDE SEQUENCE</scope>
</reference>
<dbReference type="Proteomes" id="UP001152888">
    <property type="component" value="Unassembled WGS sequence"/>
</dbReference>
<proteinExistence type="predicted"/>
<comment type="caution">
    <text evidence="1">The sequence shown here is derived from an EMBL/GenBank/DDBJ whole genome shotgun (WGS) entry which is preliminary data.</text>
</comment>